<keyword evidence="14 17" id="KW-0496">Mitochondrion</keyword>
<dbReference type="GO" id="GO:0048039">
    <property type="term" value="F:ubiquinone binding"/>
    <property type="evidence" value="ECO:0007669"/>
    <property type="project" value="TreeGrafter"/>
</dbReference>
<evidence type="ECO:0000256" key="15">
    <source>
        <dbReference type="ARBA" id="ARBA00023136"/>
    </source>
</evidence>
<evidence type="ECO:0000256" key="14">
    <source>
        <dbReference type="ARBA" id="ARBA00023128"/>
    </source>
</evidence>
<dbReference type="Pfam" id="PF00361">
    <property type="entry name" value="Proton_antipo_M"/>
    <property type="match status" value="1"/>
</dbReference>
<dbReference type="PRINTS" id="PR01437">
    <property type="entry name" value="NUOXDRDTASE4"/>
</dbReference>
<evidence type="ECO:0000256" key="16">
    <source>
        <dbReference type="ARBA" id="ARBA00049551"/>
    </source>
</evidence>
<evidence type="ECO:0000256" key="1">
    <source>
        <dbReference type="ARBA" id="ARBA00003257"/>
    </source>
</evidence>
<feature type="transmembrane region" description="Helical" evidence="17">
    <location>
        <begin position="333"/>
        <end position="354"/>
    </location>
</feature>
<dbReference type="EC" id="7.1.1.2" evidence="4 17"/>
<dbReference type="InterPro" id="IPR000260">
    <property type="entry name" value="NADH4_N"/>
</dbReference>
<keyword evidence="10 17" id="KW-0249">Electron transport</keyword>
<keyword evidence="9" id="KW-1278">Translocase</keyword>
<feature type="domain" description="NADH:ubiquinone oxidoreductase chain 4 N-terminal" evidence="19">
    <location>
        <begin position="1"/>
        <end position="102"/>
    </location>
</feature>
<feature type="transmembrane region" description="Helical" evidence="17">
    <location>
        <begin position="409"/>
        <end position="428"/>
    </location>
</feature>
<evidence type="ECO:0000256" key="7">
    <source>
        <dbReference type="ARBA" id="ARBA00022660"/>
    </source>
</evidence>
<dbReference type="GO" id="GO:0008137">
    <property type="term" value="F:NADH dehydrogenase (ubiquinone) activity"/>
    <property type="evidence" value="ECO:0007669"/>
    <property type="project" value="UniProtKB-UniRule"/>
</dbReference>
<feature type="transmembrane region" description="Helical" evidence="17">
    <location>
        <begin position="138"/>
        <end position="159"/>
    </location>
</feature>
<gene>
    <name evidence="20" type="primary">ND4</name>
</gene>
<evidence type="ECO:0000256" key="13">
    <source>
        <dbReference type="ARBA" id="ARBA00023075"/>
    </source>
</evidence>
<keyword evidence="8 17" id="KW-0812">Transmembrane</keyword>
<evidence type="ECO:0000256" key="3">
    <source>
        <dbReference type="ARBA" id="ARBA00009025"/>
    </source>
</evidence>
<name>S4SUN0_9COLE</name>
<evidence type="ECO:0000256" key="12">
    <source>
        <dbReference type="ARBA" id="ARBA00023027"/>
    </source>
</evidence>
<feature type="transmembrane region" description="Helical" evidence="17">
    <location>
        <begin position="110"/>
        <end position="131"/>
    </location>
</feature>
<comment type="subcellular location">
    <subcellularLocation>
        <location evidence="2 17">Mitochondrion membrane</location>
        <topology evidence="2 17">Multi-pass membrane protein</topology>
    </subcellularLocation>
</comment>
<evidence type="ECO:0000256" key="11">
    <source>
        <dbReference type="ARBA" id="ARBA00022989"/>
    </source>
</evidence>
<keyword evidence="6 17" id="KW-0813">Transport</keyword>
<geneLocation type="mitochondrion" evidence="20"/>
<feature type="transmembrane region" description="Helical" evidence="17">
    <location>
        <begin position="87"/>
        <end position="104"/>
    </location>
</feature>
<feature type="domain" description="NADH:quinone oxidoreductase/Mrp antiporter transmembrane" evidence="18">
    <location>
        <begin position="105"/>
        <end position="386"/>
    </location>
</feature>
<protein>
    <recommendedName>
        <fullName evidence="5 17">NADH-ubiquinone oxidoreductase chain 4</fullName>
        <ecNumber evidence="4 17">7.1.1.2</ecNumber>
    </recommendedName>
</protein>
<proteinExistence type="inferred from homology"/>
<feature type="transmembrane region" description="Helical" evidence="17">
    <location>
        <begin position="179"/>
        <end position="202"/>
    </location>
</feature>
<comment type="function">
    <text evidence="1">Core subunit of the mitochondrial membrane respiratory chain NADH dehydrogenase (Complex I) that is believed to belong to the minimal assembly required for catalysis. Complex I functions in the transfer of electrons from NADH to the respiratory chain. The immediate electron acceptor for the enzyme is believed to be ubiquinone.</text>
</comment>
<dbReference type="GO" id="GO:0031966">
    <property type="term" value="C:mitochondrial membrane"/>
    <property type="evidence" value="ECO:0007669"/>
    <property type="project" value="UniProtKB-SubCell"/>
</dbReference>
<comment type="function">
    <text evidence="17">Core subunit of the mitochondrial membrane respiratory chain NADH dehydrogenase (Complex I) which catalyzes electron transfer from NADH through the respiratory chain, using ubiquinone as an electron acceptor. Essential for the catalytic activity and assembly of complex I.</text>
</comment>
<dbReference type="EMBL" id="JX313671">
    <property type="protein sequence ID" value="AFQ62204.1"/>
    <property type="molecule type" value="Genomic_DNA"/>
</dbReference>
<feature type="transmembrane region" description="Helical" evidence="17">
    <location>
        <begin position="374"/>
        <end position="397"/>
    </location>
</feature>
<reference evidence="20" key="1">
    <citation type="submission" date="2012-07" db="EMBL/GenBank/DDBJ databases">
        <title>Mitogenomics of the Coleoptera under dense taxon sampling.</title>
        <authorList>
            <person name="Timmermans M.J.T.N."/>
            <person name="Lim J."/>
            <person name="Dodsworth S."/>
            <person name="Haran J."/>
            <person name="Ahrens D."/>
            <person name="Bocak L."/>
            <person name="London A."/>
            <person name="Culverwell L."/>
            <person name="Vogler A.P."/>
        </authorList>
    </citation>
    <scope>NUCLEOTIDE SEQUENCE</scope>
</reference>
<evidence type="ECO:0000256" key="10">
    <source>
        <dbReference type="ARBA" id="ARBA00022982"/>
    </source>
</evidence>
<evidence type="ECO:0000259" key="19">
    <source>
        <dbReference type="Pfam" id="PF01059"/>
    </source>
</evidence>
<keyword evidence="7 17" id="KW-0679">Respiratory chain</keyword>
<evidence type="ECO:0000313" key="20">
    <source>
        <dbReference type="EMBL" id="AFQ62204.1"/>
    </source>
</evidence>
<keyword evidence="12 17" id="KW-0520">NAD</keyword>
<organism evidence="20">
    <name type="scientific">Xyletinus sp. XYL01</name>
    <dbReference type="NCBI Taxonomy" id="1227479"/>
    <lineage>
        <taxon>Eukaryota</taxon>
        <taxon>Metazoa</taxon>
        <taxon>Ecdysozoa</taxon>
        <taxon>Arthropoda</taxon>
        <taxon>Hexapoda</taxon>
        <taxon>Insecta</taxon>
        <taxon>Pterygota</taxon>
        <taxon>Neoptera</taxon>
        <taxon>Endopterygota</taxon>
        <taxon>Coleoptera</taxon>
        <taxon>Polyphaga</taxon>
        <taxon>Bostrichiformia</taxon>
        <taxon>Ptinidae</taxon>
        <taxon>Xyletininae</taxon>
        <taxon>Xyletinus</taxon>
    </lineage>
</organism>
<feature type="transmembrane region" description="Helical" evidence="17">
    <location>
        <begin position="55"/>
        <end position="75"/>
    </location>
</feature>
<sequence>MMKFMMMMMFMIPLCFLKNYWINYIMYNFLIIMFILKLSFNFMFSSINLIFGYDLLSFMMMLLSLWICSLMILASDKIFYFNNYYKLFNLNLLLLMFSLILTFASMNFFMFYLFFEISLIPTLLLILGWGFQPERLQAGLYLFFYTMFGSLPMLVSIFYYYSNFYSLSMFFMNFSLNSLFLFICMTTVFLVKMPMFFVHLWLPKAHVEAPISGSMILAGVMLKLGGYGLMRILPIFMKINNIYNHMFMAISLIGGSMVSLICLRQSDMKSLVAYSSVAHMGLVIGGLMTFSYWGMSGSLAMMIAHGLCSSGLFCLVNLNYESIHSRSLYFNKGMINLLPSLSLFWFLLCSSNMAAPPSLNLLSEIYLINSMVSWSSLTMLFLALISFFSAAYSLFLYSFTQHGKFYSGLYSLNFCNIRSLLLLMMHWFPLNILFLKPELLTLWV</sequence>
<dbReference type="GO" id="GO:0042773">
    <property type="term" value="P:ATP synthesis coupled electron transport"/>
    <property type="evidence" value="ECO:0007669"/>
    <property type="project" value="InterPro"/>
</dbReference>
<dbReference type="AlphaFoldDB" id="S4SUN0"/>
<evidence type="ECO:0000256" key="17">
    <source>
        <dbReference type="RuleBase" id="RU003297"/>
    </source>
</evidence>
<feature type="transmembrane region" description="Helical" evidence="17">
    <location>
        <begin position="242"/>
        <end position="264"/>
    </location>
</feature>
<dbReference type="GO" id="GO:0015990">
    <property type="term" value="P:electron transport coupled proton transport"/>
    <property type="evidence" value="ECO:0007669"/>
    <property type="project" value="TreeGrafter"/>
</dbReference>
<accession>S4SUN0</accession>
<evidence type="ECO:0000256" key="4">
    <source>
        <dbReference type="ARBA" id="ARBA00012944"/>
    </source>
</evidence>
<feature type="transmembrane region" description="Helical" evidence="17">
    <location>
        <begin position="214"/>
        <end position="236"/>
    </location>
</feature>
<dbReference type="InterPro" id="IPR001750">
    <property type="entry name" value="ND/Mrp_TM"/>
</dbReference>
<evidence type="ECO:0000256" key="5">
    <source>
        <dbReference type="ARBA" id="ARBA00021006"/>
    </source>
</evidence>
<evidence type="ECO:0000256" key="2">
    <source>
        <dbReference type="ARBA" id="ARBA00004225"/>
    </source>
</evidence>
<feature type="transmembrane region" description="Helical" evidence="17">
    <location>
        <begin position="299"/>
        <end position="321"/>
    </location>
</feature>
<keyword evidence="11 17" id="KW-1133">Transmembrane helix</keyword>
<keyword evidence="15 17" id="KW-0472">Membrane</keyword>
<keyword evidence="13 17" id="KW-0830">Ubiquinone</keyword>
<evidence type="ECO:0000256" key="8">
    <source>
        <dbReference type="ARBA" id="ARBA00022692"/>
    </source>
</evidence>
<dbReference type="PANTHER" id="PTHR43507:SF20">
    <property type="entry name" value="NADH-UBIQUINONE OXIDOREDUCTASE CHAIN 4"/>
    <property type="match status" value="1"/>
</dbReference>
<dbReference type="InterPro" id="IPR003918">
    <property type="entry name" value="NADH_UbQ_OxRdtase"/>
</dbReference>
<evidence type="ECO:0000259" key="18">
    <source>
        <dbReference type="Pfam" id="PF00361"/>
    </source>
</evidence>
<comment type="catalytic activity">
    <reaction evidence="16 17">
        <text>a ubiquinone + NADH + 5 H(+)(in) = a ubiquinol + NAD(+) + 4 H(+)(out)</text>
        <dbReference type="Rhea" id="RHEA:29091"/>
        <dbReference type="Rhea" id="RHEA-COMP:9565"/>
        <dbReference type="Rhea" id="RHEA-COMP:9566"/>
        <dbReference type="ChEBI" id="CHEBI:15378"/>
        <dbReference type="ChEBI" id="CHEBI:16389"/>
        <dbReference type="ChEBI" id="CHEBI:17976"/>
        <dbReference type="ChEBI" id="CHEBI:57540"/>
        <dbReference type="ChEBI" id="CHEBI:57945"/>
        <dbReference type="EC" id="7.1.1.2"/>
    </reaction>
</comment>
<evidence type="ECO:0000256" key="6">
    <source>
        <dbReference type="ARBA" id="ARBA00022448"/>
    </source>
</evidence>
<feature type="transmembrane region" description="Helical" evidence="17">
    <location>
        <begin position="271"/>
        <end position="293"/>
    </location>
</feature>
<dbReference type="GO" id="GO:0003954">
    <property type="term" value="F:NADH dehydrogenase activity"/>
    <property type="evidence" value="ECO:0007669"/>
    <property type="project" value="TreeGrafter"/>
</dbReference>
<dbReference type="PANTHER" id="PTHR43507">
    <property type="entry name" value="NADH-UBIQUINONE OXIDOREDUCTASE CHAIN 4"/>
    <property type="match status" value="1"/>
</dbReference>
<dbReference type="Pfam" id="PF01059">
    <property type="entry name" value="Oxidored_q5_N"/>
    <property type="match status" value="1"/>
</dbReference>
<comment type="similarity">
    <text evidence="3 17">Belongs to the complex I subunit 4 family.</text>
</comment>
<evidence type="ECO:0000256" key="9">
    <source>
        <dbReference type="ARBA" id="ARBA00022967"/>
    </source>
</evidence>